<evidence type="ECO:0000313" key="2">
    <source>
        <dbReference type="Proteomes" id="UP000428333"/>
    </source>
</evidence>
<dbReference type="OrthoDB" id="1907763at2759"/>
<gene>
    <name evidence="1" type="ORF">C3L33_15118</name>
</gene>
<protein>
    <recommendedName>
        <fullName evidence="3">Small acidic protein 1</fullName>
    </recommendedName>
</protein>
<dbReference type="EMBL" id="QEFC01002321">
    <property type="protein sequence ID" value="KAE9452974.1"/>
    <property type="molecule type" value="Genomic_DNA"/>
</dbReference>
<evidence type="ECO:0000313" key="1">
    <source>
        <dbReference type="EMBL" id="KAE9452974.1"/>
    </source>
</evidence>
<keyword evidence="2" id="KW-1185">Reference proteome</keyword>
<proteinExistence type="predicted"/>
<dbReference type="Proteomes" id="UP000428333">
    <property type="component" value="Linkage Group LG09"/>
</dbReference>
<evidence type="ECO:0008006" key="3">
    <source>
        <dbReference type="Google" id="ProtNLM"/>
    </source>
</evidence>
<sequence length="121" mass="13856">MIHATSSSHINTIWFLSRGCHDCPNSLRMNTQRRHKDSALVDTENCLREPTLPTEREKEMKPSPVDYFAEMEDHGSSMAMDVDDNEALEMFGEGPISFDNKIADADFYNSFEDDFDDTDIN</sequence>
<reference evidence="1 2" key="1">
    <citation type="journal article" date="2019" name="Genome Biol. Evol.">
        <title>The Rhododendron genome and chromosomal organization provide insight into shared whole-genome duplications across the heath family (Ericaceae).</title>
        <authorList>
            <person name="Soza V.L."/>
            <person name="Lindsley D."/>
            <person name="Waalkes A."/>
            <person name="Ramage E."/>
            <person name="Patwardhan R.P."/>
            <person name="Burton J.N."/>
            <person name="Adey A."/>
            <person name="Kumar A."/>
            <person name="Qiu R."/>
            <person name="Shendure J."/>
            <person name="Hall B."/>
        </authorList>
    </citation>
    <scope>NUCLEOTIDE SEQUENCE [LARGE SCALE GENOMIC DNA]</scope>
    <source>
        <strain evidence="1">RSF 1966-606</strain>
    </source>
</reference>
<comment type="caution">
    <text evidence="1">The sequence shown here is derived from an EMBL/GenBank/DDBJ whole genome shotgun (WGS) entry which is preliminary data.</text>
</comment>
<organism evidence="1 2">
    <name type="scientific">Rhododendron williamsianum</name>
    <dbReference type="NCBI Taxonomy" id="262921"/>
    <lineage>
        <taxon>Eukaryota</taxon>
        <taxon>Viridiplantae</taxon>
        <taxon>Streptophyta</taxon>
        <taxon>Embryophyta</taxon>
        <taxon>Tracheophyta</taxon>
        <taxon>Spermatophyta</taxon>
        <taxon>Magnoliopsida</taxon>
        <taxon>eudicotyledons</taxon>
        <taxon>Gunneridae</taxon>
        <taxon>Pentapetalae</taxon>
        <taxon>asterids</taxon>
        <taxon>Ericales</taxon>
        <taxon>Ericaceae</taxon>
        <taxon>Ericoideae</taxon>
        <taxon>Rhodoreae</taxon>
        <taxon>Rhododendron</taxon>
    </lineage>
</organism>
<name>A0A6A4L957_9ERIC</name>
<feature type="non-terminal residue" evidence="1">
    <location>
        <position position="1"/>
    </location>
</feature>
<accession>A0A6A4L957</accession>
<dbReference type="AlphaFoldDB" id="A0A6A4L957"/>